<dbReference type="AlphaFoldDB" id="A0A8X6K2Q7"/>
<evidence type="ECO:0000259" key="7">
    <source>
        <dbReference type="PROSITE" id="PS00128"/>
    </source>
</evidence>
<dbReference type="PROSITE" id="PS00128">
    <property type="entry name" value="GLYCOSYL_HYDROL_F22_1"/>
    <property type="match status" value="1"/>
</dbReference>
<evidence type="ECO:0000256" key="5">
    <source>
        <dbReference type="ARBA" id="ARBA00023295"/>
    </source>
</evidence>
<dbReference type="GO" id="GO:0042742">
    <property type="term" value="P:defense response to bacterium"/>
    <property type="evidence" value="ECO:0007669"/>
    <property type="project" value="UniProtKB-KW"/>
</dbReference>
<dbReference type="SMART" id="SM00263">
    <property type="entry name" value="LYZ1"/>
    <property type="match status" value="1"/>
</dbReference>
<keyword evidence="3" id="KW-0929">Antimicrobial</keyword>
<dbReference type="SUPFAM" id="SSF53955">
    <property type="entry name" value="Lysozyme-like"/>
    <property type="match status" value="1"/>
</dbReference>
<evidence type="ECO:0000256" key="1">
    <source>
        <dbReference type="ARBA" id="ARBA00000632"/>
    </source>
</evidence>
<dbReference type="EMBL" id="BMAW01093113">
    <property type="protein sequence ID" value="GFS58717.1"/>
    <property type="molecule type" value="Genomic_DNA"/>
</dbReference>
<protein>
    <recommendedName>
        <fullName evidence="2">lysozyme</fullName>
        <ecNumber evidence="2">3.2.1.17</ecNumber>
    </recommendedName>
</protein>
<accession>A0A8X6K2Q7</accession>
<evidence type="ECO:0000256" key="2">
    <source>
        <dbReference type="ARBA" id="ARBA00012732"/>
    </source>
</evidence>
<evidence type="ECO:0000313" key="8">
    <source>
        <dbReference type="EMBL" id="GFS58717.1"/>
    </source>
</evidence>
<dbReference type="OrthoDB" id="17373at2759"/>
<comment type="catalytic activity">
    <reaction evidence="1">
        <text>Hydrolysis of (1-&gt;4)-beta-linkages between N-acetylmuramic acid and N-acetyl-D-glucosamine residues in a peptidoglycan and between N-acetyl-D-glucosamine residues in chitodextrins.</text>
        <dbReference type="EC" id="3.2.1.17"/>
    </reaction>
</comment>
<dbReference type="PROSITE" id="PS51348">
    <property type="entry name" value="GLYCOSYL_HYDROL_F22_2"/>
    <property type="match status" value="1"/>
</dbReference>
<dbReference type="EC" id="3.2.1.17" evidence="2"/>
<comment type="caution">
    <text evidence="8">The sequence shown here is derived from an EMBL/GenBank/DDBJ whole genome shotgun (WGS) entry which is preliminary data.</text>
</comment>
<dbReference type="PANTHER" id="PTHR11407">
    <property type="entry name" value="LYSOZYME C"/>
    <property type="match status" value="1"/>
</dbReference>
<keyword evidence="5" id="KW-0378">Hydrolase</keyword>
<sequence>MLQDVRKSFLLFFAVCVLLQEPVTGIVTDACSVANVFVNKLGVKRNVAANWACLAKFASGFNTQALGQTDKNGNDYFGIFQINDKYCKRGTKTSCGVSCTELVSDNILPSATCALNIYQKEKDGFATWPAWKNNCKEINVNRFTDKCTIPPK</sequence>
<evidence type="ECO:0000256" key="3">
    <source>
        <dbReference type="ARBA" id="ARBA00022638"/>
    </source>
</evidence>
<keyword evidence="4" id="KW-1015">Disulfide bond</keyword>
<keyword evidence="5" id="KW-0326">Glycosidase</keyword>
<feature type="signal peptide" evidence="6">
    <location>
        <begin position="1"/>
        <end position="25"/>
    </location>
</feature>
<dbReference type="Proteomes" id="UP000887013">
    <property type="component" value="Unassembled WGS sequence"/>
</dbReference>
<feature type="domain" description="Glycosyl hydrolases family 22 (GH22)" evidence="7">
    <location>
        <begin position="95"/>
        <end position="113"/>
    </location>
</feature>
<dbReference type="GO" id="GO:0003796">
    <property type="term" value="F:lysozyme activity"/>
    <property type="evidence" value="ECO:0007669"/>
    <property type="project" value="UniProtKB-EC"/>
</dbReference>
<reference evidence="8" key="1">
    <citation type="submission" date="2020-08" db="EMBL/GenBank/DDBJ databases">
        <title>Multicomponent nature underlies the extraordinary mechanical properties of spider dragline silk.</title>
        <authorList>
            <person name="Kono N."/>
            <person name="Nakamura H."/>
            <person name="Mori M."/>
            <person name="Yoshida Y."/>
            <person name="Ohtoshi R."/>
            <person name="Malay A.D."/>
            <person name="Moran D.A.P."/>
            <person name="Tomita M."/>
            <person name="Numata K."/>
            <person name="Arakawa K."/>
        </authorList>
    </citation>
    <scope>NUCLEOTIDE SEQUENCE</scope>
</reference>
<gene>
    <name evidence="8" type="primary">LYZ</name>
    <name evidence="8" type="ORF">NPIL_563221</name>
</gene>
<keyword evidence="9" id="KW-1185">Reference proteome</keyword>
<dbReference type="Pfam" id="PF00062">
    <property type="entry name" value="Lys"/>
    <property type="match status" value="1"/>
</dbReference>
<evidence type="ECO:0000256" key="4">
    <source>
        <dbReference type="ARBA" id="ARBA00023157"/>
    </source>
</evidence>
<dbReference type="InterPro" id="IPR019799">
    <property type="entry name" value="Glyco_hydro_22_CS"/>
</dbReference>
<dbReference type="InterPro" id="IPR001916">
    <property type="entry name" value="Glyco_hydro_22"/>
</dbReference>
<keyword evidence="6" id="KW-0732">Signal</keyword>
<name>A0A8X6K2Q7_NEPPI</name>
<dbReference type="GO" id="GO:0031640">
    <property type="term" value="P:killing of cells of another organism"/>
    <property type="evidence" value="ECO:0007669"/>
    <property type="project" value="UniProtKB-KW"/>
</dbReference>
<evidence type="ECO:0000313" key="9">
    <source>
        <dbReference type="Proteomes" id="UP000887013"/>
    </source>
</evidence>
<dbReference type="Gene3D" id="1.10.530.10">
    <property type="match status" value="1"/>
</dbReference>
<keyword evidence="3" id="KW-0081">Bacteriolytic enzyme</keyword>
<dbReference type="InterPro" id="IPR023346">
    <property type="entry name" value="Lysozyme-like_dom_sf"/>
</dbReference>
<feature type="chain" id="PRO_5036499242" description="lysozyme" evidence="6">
    <location>
        <begin position="26"/>
        <end position="152"/>
    </location>
</feature>
<organism evidence="8 9">
    <name type="scientific">Nephila pilipes</name>
    <name type="common">Giant wood spider</name>
    <name type="synonym">Nephila maculata</name>
    <dbReference type="NCBI Taxonomy" id="299642"/>
    <lineage>
        <taxon>Eukaryota</taxon>
        <taxon>Metazoa</taxon>
        <taxon>Ecdysozoa</taxon>
        <taxon>Arthropoda</taxon>
        <taxon>Chelicerata</taxon>
        <taxon>Arachnida</taxon>
        <taxon>Araneae</taxon>
        <taxon>Araneomorphae</taxon>
        <taxon>Entelegynae</taxon>
        <taxon>Araneoidea</taxon>
        <taxon>Nephilidae</taxon>
        <taxon>Nephila</taxon>
    </lineage>
</organism>
<proteinExistence type="predicted"/>
<evidence type="ECO:0000256" key="6">
    <source>
        <dbReference type="SAM" id="SignalP"/>
    </source>
</evidence>
<dbReference type="PANTHER" id="PTHR11407:SF63">
    <property type="entry name" value="LYSOZYME C"/>
    <property type="match status" value="1"/>
</dbReference>